<dbReference type="InterPro" id="IPR036249">
    <property type="entry name" value="Thioredoxin-like_sf"/>
</dbReference>
<dbReference type="PROSITE" id="PS01265">
    <property type="entry name" value="TPX"/>
    <property type="match status" value="1"/>
</dbReference>
<evidence type="ECO:0000256" key="3">
    <source>
        <dbReference type="ARBA" id="ARBA00023002"/>
    </source>
</evidence>
<dbReference type="EMBL" id="CP053840">
    <property type="protein sequence ID" value="QKF66351.1"/>
    <property type="molecule type" value="Genomic_DNA"/>
</dbReference>
<dbReference type="GO" id="GO:0008379">
    <property type="term" value="F:thioredoxin peroxidase activity"/>
    <property type="evidence" value="ECO:0007669"/>
    <property type="project" value="UniProtKB-UniRule"/>
</dbReference>
<keyword evidence="9" id="KW-1185">Reference proteome</keyword>
<dbReference type="Pfam" id="PF08534">
    <property type="entry name" value="Redoxin"/>
    <property type="match status" value="1"/>
</dbReference>
<dbReference type="Gene3D" id="3.40.30.10">
    <property type="entry name" value="Glutaredoxin"/>
    <property type="match status" value="1"/>
</dbReference>
<comment type="catalytic activity">
    <reaction evidence="6">
        <text>a hydroperoxide + [thioredoxin]-dithiol = an alcohol + [thioredoxin]-disulfide + H2O</text>
        <dbReference type="Rhea" id="RHEA:62620"/>
        <dbReference type="Rhea" id="RHEA-COMP:10698"/>
        <dbReference type="Rhea" id="RHEA-COMP:10700"/>
        <dbReference type="ChEBI" id="CHEBI:15377"/>
        <dbReference type="ChEBI" id="CHEBI:29950"/>
        <dbReference type="ChEBI" id="CHEBI:30879"/>
        <dbReference type="ChEBI" id="CHEBI:35924"/>
        <dbReference type="ChEBI" id="CHEBI:50058"/>
        <dbReference type="EC" id="1.11.1.24"/>
    </reaction>
</comment>
<dbReference type="PROSITE" id="PS51352">
    <property type="entry name" value="THIOREDOXIN_2"/>
    <property type="match status" value="1"/>
</dbReference>
<keyword evidence="1 6" id="KW-0575">Peroxidase</keyword>
<dbReference type="NCBIfam" id="NF045827">
    <property type="entry name" value="perox_SUH"/>
    <property type="match status" value="1"/>
</dbReference>
<comment type="miscellaneous">
    <text evidence="6">The active site is a conserved redox-active cysteine residue, the peroxidatic cysteine (C(P)), which makes the nucleophilic attack on the peroxide substrate. The peroxide oxidizes the C(P)-SH to cysteine sulfenic acid (C(P)-SOH), which then reacts with another cysteine residue, the resolving cysteine (C(R)), to form a disulfide bridge. The disulfide is subsequently reduced by an appropriate electron donor to complete the catalytic cycle. In this atypical 2-Cys peroxiredoxin, C(R) is present in the same subunit to form an intramolecular disulfide. The disulfide is subsequently reduced by thioredoxin.</text>
</comment>
<accession>A0AAE7B839</accession>
<dbReference type="InterPro" id="IPR050455">
    <property type="entry name" value="Tpx_Peroxidase_subfamily"/>
</dbReference>
<proteinExistence type="inferred from homology"/>
<evidence type="ECO:0000256" key="5">
    <source>
        <dbReference type="ARBA" id="ARBA00023284"/>
    </source>
</evidence>
<dbReference type="InterPro" id="IPR013766">
    <property type="entry name" value="Thioredoxin_domain"/>
</dbReference>
<dbReference type="PANTHER" id="PTHR43110:SF1">
    <property type="entry name" value="THIOL PEROXIDASE"/>
    <property type="match status" value="1"/>
</dbReference>
<keyword evidence="3 6" id="KW-0560">Oxidoreductase</keyword>
<keyword evidence="4 6" id="KW-1015">Disulfide bond</keyword>
<comment type="similarity">
    <text evidence="6">Belongs to the peroxiredoxin family. Tpx subfamily.</text>
</comment>
<dbReference type="KEGG" id="avp:AVENP_0791"/>
<evidence type="ECO:0000313" key="8">
    <source>
        <dbReference type="EMBL" id="QKF66351.1"/>
    </source>
</evidence>
<comment type="function">
    <text evidence="6">Thiol-specific peroxidase that catalyzes the reduction of hydrogen peroxide and organic hydroperoxides to water and alcohols, respectively. Plays a role in cell protection against oxidative stress by detoxifying peroxides.</text>
</comment>
<name>A0AAE7B839_9BACT</name>
<dbReference type="EC" id="1.11.1.24" evidence="6"/>
<dbReference type="InterPro" id="IPR054826">
    <property type="entry name" value="Perox_SUH"/>
</dbReference>
<evidence type="ECO:0000259" key="7">
    <source>
        <dbReference type="PROSITE" id="PS51352"/>
    </source>
</evidence>
<reference evidence="8 9" key="1">
    <citation type="submission" date="2020-05" db="EMBL/GenBank/DDBJ databases">
        <title>Complete genome sequencing of Campylobacter and Arcobacter type strains.</title>
        <authorList>
            <person name="Miller W.G."/>
            <person name="Yee E."/>
        </authorList>
    </citation>
    <scope>NUCLEOTIDE SEQUENCE [LARGE SCALE GENOMIC DNA]</scope>
    <source>
        <strain evidence="8 9">LMG 26156</strain>
    </source>
</reference>
<dbReference type="SUPFAM" id="SSF52833">
    <property type="entry name" value="Thioredoxin-like"/>
    <property type="match status" value="1"/>
</dbReference>
<dbReference type="RefSeq" id="WP_128357507.1">
    <property type="nucleotide sequence ID" value="NZ_CP053840.1"/>
</dbReference>
<dbReference type="InterPro" id="IPR002065">
    <property type="entry name" value="TPX"/>
</dbReference>
<dbReference type="AlphaFoldDB" id="A0AAE7B839"/>
<gene>
    <name evidence="6 8" type="primary">tpx</name>
    <name evidence="8" type="ORF">AVENP_0791</name>
</gene>
<comment type="subunit">
    <text evidence="6">Homodimer.</text>
</comment>
<organism evidence="8 9">
    <name type="scientific">Arcobacter venerupis</name>
    <dbReference type="NCBI Taxonomy" id="1054033"/>
    <lineage>
        <taxon>Bacteria</taxon>
        <taxon>Pseudomonadati</taxon>
        <taxon>Campylobacterota</taxon>
        <taxon>Epsilonproteobacteria</taxon>
        <taxon>Campylobacterales</taxon>
        <taxon>Arcobacteraceae</taxon>
        <taxon>Arcobacter</taxon>
    </lineage>
</organism>
<dbReference type="CDD" id="cd03014">
    <property type="entry name" value="PRX_Atyp2cys"/>
    <property type="match status" value="1"/>
</dbReference>
<evidence type="ECO:0000256" key="4">
    <source>
        <dbReference type="ARBA" id="ARBA00023157"/>
    </source>
</evidence>
<feature type="domain" description="Thioredoxin" evidence="7">
    <location>
        <begin position="18"/>
        <end position="170"/>
    </location>
</feature>
<keyword evidence="5 6" id="KW-0676">Redox-active center</keyword>
<feature type="active site" description="Cysteine sulfenic acid (-SOH) intermediate" evidence="6">
    <location>
        <position position="60"/>
    </location>
</feature>
<dbReference type="Proteomes" id="UP000503482">
    <property type="component" value="Chromosome"/>
</dbReference>
<dbReference type="HAMAP" id="MF_00269">
    <property type="entry name" value="Tpx"/>
    <property type="match status" value="1"/>
</dbReference>
<feature type="disulfide bond" description="Redox-active" evidence="6">
    <location>
        <begin position="60"/>
        <end position="94"/>
    </location>
</feature>
<protein>
    <recommendedName>
        <fullName evidence="6">Thiol peroxidase</fullName>
        <shortName evidence="6">Tpx</shortName>
        <ecNumber evidence="6">1.11.1.24</ecNumber>
    </recommendedName>
    <alternativeName>
        <fullName evidence="6">Peroxiredoxin tpx</fullName>
        <shortName evidence="6">Prx</shortName>
    </alternativeName>
    <alternativeName>
        <fullName evidence="6">Thioredoxin peroxidase</fullName>
    </alternativeName>
    <alternativeName>
        <fullName evidence="6">Thioredoxin-dependent peroxiredoxin</fullName>
    </alternativeName>
</protein>
<sequence length="182" mass="18637">MATTKLKGNEVTLSGTEVKVGDIAPVVTVVAKDLSDVQIGGQKGKSQIVVVVPSLDTAVCAAETRKFNEAAAKIEDAEVIVVSMDLPFAMGRFCTTEGIENLTVGSDFRAKAFAKSYGVLISSGALAGVACRAVFVIDANGIISYKEICPEITEEPNYEAALAAANGVVASSGSCGTGCGCH</sequence>
<evidence type="ECO:0000256" key="6">
    <source>
        <dbReference type="HAMAP-Rule" id="MF_00269"/>
    </source>
</evidence>
<dbReference type="NCBIfam" id="NF001808">
    <property type="entry name" value="PRK00522.1"/>
    <property type="match status" value="1"/>
</dbReference>
<evidence type="ECO:0000313" key="9">
    <source>
        <dbReference type="Proteomes" id="UP000503482"/>
    </source>
</evidence>
<evidence type="ECO:0000256" key="1">
    <source>
        <dbReference type="ARBA" id="ARBA00022559"/>
    </source>
</evidence>
<dbReference type="InterPro" id="IPR018219">
    <property type="entry name" value="Tpx_CS"/>
</dbReference>
<dbReference type="PANTHER" id="PTHR43110">
    <property type="entry name" value="THIOL PEROXIDASE"/>
    <property type="match status" value="1"/>
</dbReference>
<dbReference type="InterPro" id="IPR013740">
    <property type="entry name" value="Redoxin"/>
</dbReference>
<keyword evidence="2 6" id="KW-0049">Antioxidant</keyword>
<evidence type="ECO:0000256" key="2">
    <source>
        <dbReference type="ARBA" id="ARBA00022862"/>
    </source>
</evidence>